<feature type="region of interest" description="Disordered" evidence="3">
    <location>
        <begin position="17"/>
        <end position="72"/>
    </location>
</feature>
<dbReference type="OrthoDB" id="10463436at2759"/>
<organism evidence="4 5">
    <name type="scientific">Musa troglodytarum</name>
    <name type="common">fe'i banana</name>
    <dbReference type="NCBI Taxonomy" id="320322"/>
    <lineage>
        <taxon>Eukaryota</taxon>
        <taxon>Viridiplantae</taxon>
        <taxon>Streptophyta</taxon>
        <taxon>Embryophyta</taxon>
        <taxon>Tracheophyta</taxon>
        <taxon>Spermatophyta</taxon>
        <taxon>Magnoliopsida</taxon>
        <taxon>Liliopsida</taxon>
        <taxon>Zingiberales</taxon>
        <taxon>Musaceae</taxon>
        <taxon>Musa</taxon>
    </lineage>
</organism>
<evidence type="ECO:0000256" key="3">
    <source>
        <dbReference type="SAM" id="MobiDB-lite"/>
    </source>
</evidence>
<dbReference type="AlphaFoldDB" id="A0A9E7G5W0"/>
<keyword evidence="5" id="KW-1185">Reference proteome</keyword>
<dbReference type="GO" id="GO:0032875">
    <property type="term" value="P:regulation of DNA endoreduplication"/>
    <property type="evidence" value="ECO:0007669"/>
    <property type="project" value="InterPro"/>
</dbReference>
<keyword evidence="2" id="KW-0131">Cell cycle</keyword>
<dbReference type="EMBL" id="CP097508">
    <property type="protein sequence ID" value="URE09436.1"/>
    <property type="molecule type" value="Genomic_DNA"/>
</dbReference>
<name>A0A9E7G5W0_9LILI</name>
<dbReference type="PANTHER" id="PTHR33142:SF114">
    <property type="entry name" value="CYCLIN-DEPENDENT PROTEIN KINASE INHIBITOR SMR14"/>
    <property type="match status" value="1"/>
</dbReference>
<accession>A0A9E7G5W0</accession>
<sequence length="120" mass="13166">MELRNRKKSIAKLEAEAKLERQRVRQSTDDDDGFRTPTSASHRIPSSSTCPPAPRKPPPPSTRVYSNPAEGRRSAKLSLRFDAFTPLAKKPRAGDAAIVDSPSALGATVHEIRTAKQFSQ</sequence>
<gene>
    <name evidence="4" type="ORF">MUK42_33774</name>
</gene>
<dbReference type="GO" id="GO:0004860">
    <property type="term" value="F:protein kinase inhibitor activity"/>
    <property type="evidence" value="ECO:0007669"/>
    <property type="project" value="UniProtKB-KW"/>
</dbReference>
<feature type="compositionally biased region" description="Pro residues" evidence="3">
    <location>
        <begin position="51"/>
        <end position="61"/>
    </location>
</feature>
<feature type="compositionally biased region" description="Polar residues" evidence="3">
    <location>
        <begin position="36"/>
        <end position="50"/>
    </location>
</feature>
<reference evidence="4" key="1">
    <citation type="submission" date="2022-05" db="EMBL/GenBank/DDBJ databases">
        <title>The Musa troglodytarum L. genome provides insights into the mechanism of non-climacteric behaviour and enrichment of carotenoids.</title>
        <authorList>
            <person name="Wang J."/>
        </authorList>
    </citation>
    <scope>NUCLEOTIDE SEQUENCE</scope>
    <source>
        <tissue evidence="4">Leaf</tissue>
    </source>
</reference>
<proteinExistence type="predicted"/>
<dbReference type="PANTHER" id="PTHR33142">
    <property type="entry name" value="CYCLIN-DEPENDENT PROTEIN KINASE INHIBITOR SMR13"/>
    <property type="match status" value="1"/>
</dbReference>
<dbReference type="Proteomes" id="UP001055439">
    <property type="component" value="Chromosome 6"/>
</dbReference>
<feature type="compositionally biased region" description="Basic and acidic residues" evidence="3">
    <location>
        <begin position="17"/>
        <end position="28"/>
    </location>
</feature>
<evidence type="ECO:0000256" key="2">
    <source>
        <dbReference type="ARBA" id="ARBA00023306"/>
    </source>
</evidence>
<evidence type="ECO:0000313" key="5">
    <source>
        <dbReference type="Proteomes" id="UP001055439"/>
    </source>
</evidence>
<dbReference type="GO" id="GO:0005634">
    <property type="term" value="C:nucleus"/>
    <property type="evidence" value="ECO:0007669"/>
    <property type="project" value="TreeGrafter"/>
</dbReference>
<evidence type="ECO:0000256" key="1">
    <source>
        <dbReference type="ARBA" id="ARBA00023013"/>
    </source>
</evidence>
<protein>
    <submittedName>
        <fullName evidence="4">Uncharacterized protein</fullName>
    </submittedName>
</protein>
<dbReference type="InterPro" id="IPR040389">
    <property type="entry name" value="SMR"/>
</dbReference>
<keyword evidence="1" id="KW-0649">Protein kinase inhibitor</keyword>
<evidence type="ECO:0000313" key="4">
    <source>
        <dbReference type="EMBL" id="URE09436.1"/>
    </source>
</evidence>